<reference evidence="2" key="1">
    <citation type="submission" date="2018-02" db="EMBL/GenBank/DDBJ databases">
        <title>Rhizophora mucronata_Transcriptome.</title>
        <authorList>
            <person name="Meera S.P."/>
            <person name="Sreeshan A."/>
            <person name="Augustine A."/>
        </authorList>
    </citation>
    <scope>NUCLEOTIDE SEQUENCE</scope>
    <source>
        <tissue evidence="2">Leaf</tissue>
    </source>
</reference>
<accession>A0A2P2IJ11</accession>
<sequence length="110" mass="12355">MNFYFHFDGSGKHLYDTFHEPLKCVISSHLVRPETPVQKGVDAPSVKESVEMEKEKEDASKWRKKEPELTVKSALSVVFAKYAKENGKPQKDGVGETNVAVEQEAEETAT</sequence>
<protein>
    <submittedName>
        <fullName evidence="2">Uncharacterized protein</fullName>
    </submittedName>
</protein>
<feature type="region of interest" description="Disordered" evidence="1">
    <location>
        <begin position="86"/>
        <end position="110"/>
    </location>
</feature>
<organism evidence="2">
    <name type="scientific">Rhizophora mucronata</name>
    <name type="common">Asiatic mangrove</name>
    <dbReference type="NCBI Taxonomy" id="61149"/>
    <lineage>
        <taxon>Eukaryota</taxon>
        <taxon>Viridiplantae</taxon>
        <taxon>Streptophyta</taxon>
        <taxon>Embryophyta</taxon>
        <taxon>Tracheophyta</taxon>
        <taxon>Spermatophyta</taxon>
        <taxon>Magnoliopsida</taxon>
        <taxon>eudicotyledons</taxon>
        <taxon>Gunneridae</taxon>
        <taxon>Pentapetalae</taxon>
        <taxon>rosids</taxon>
        <taxon>fabids</taxon>
        <taxon>Malpighiales</taxon>
        <taxon>Rhizophoraceae</taxon>
        <taxon>Rhizophora</taxon>
    </lineage>
</organism>
<proteinExistence type="predicted"/>
<name>A0A2P2IJ11_RHIMU</name>
<dbReference type="EMBL" id="GGEC01000709">
    <property type="protein sequence ID" value="MBW81192.1"/>
    <property type="molecule type" value="Transcribed_RNA"/>
</dbReference>
<dbReference type="AlphaFoldDB" id="A0A2P2IJ11"/>
<evidence type="ECO:0000256" key="1">
    <source>
        <dbReference type="SAM" id="MobiDB-lite"/>
    </source>
</evidence>
<feature type="compositionally biased region" description="Basic and acidic residues" evidence="1">
    <location>
        <begin position="48"/>
        <end position="65"/>
    </location>
</feature>
<evidence type="ECO:0000313" key="2">
    <source>
        <dbReference type="EMBL" id="MBW81192.1"/>
    </source>
</evidence>
<feature type="region of interest" description="Disordered" evidence="1">
    <location>
        <begin position="36"/>
        <end position="65"/>
    </location>
</feature>